<dbReference type="Gene3D" id="2.130.10.10">
    <property type="entry name" value="YVTN repeat-like/Quinoprotein amine dehydrogenase"/>
    <property type="match status" value="1"/>
</dbReference>
<dbReference type="AlphaFoldDB" id="L8GIC0"/>
<protein>
    <recommendedName>
        <fullName evidence="1">Pyrrolo-quinoline quinone repeat domain-containing protein</fullName>
    </recommendedName>
</protein>
<feature type="domain" description="Pyrrolo-quinoline quinone repeat" evidence="1">
    <location>
        <begin position="281"/>
        <end position="386"/>
    </location>
</feature>
<dbReference type="RefSeq" id="XP_004334853.1">
    <property type="nucleotide sequence ID" value="XM_004334805.1"/>
</dbReference>
<gene>
    <name evidence="2" type="ORF">ACA1_093870</name>
</gene>
<sequence length="422" mass="46382">MTFAGATFSPAAEVVSGWAAPVKLAWSKPLGVGVAMAPPSIGADADLVLVPTMNVTGEDLAREFYLEAHSLTSGAIEWRRQLSPKQGGCPRVQEDSLPFTTSSFVGNGEVVANFWFQEDINTHCSGFVLLDCKVIHSTGNIKSRQTVDAGFSYTANIKDLLYIARIEANLLSMTNNELFRLAPPTFELAEPAANFSWPIMDMAEVSQEPNILVSPWQRLLVLFQASTGAMALMGLDLTTLQPLWSTKAPARASWARLQLSGPRHNIILLKTNAYFRPPYNTSIAAYNAANGHLLWQHTVVWNSMPVTTLHGVVEQGKQQLVCATYQVLDATMLMCHNPFTGDLAFSKQLTAQQHFWAIYHQWLLVQDVAKGQLMAIDPFTRTRAWTIPIEEGSTRIDMADGNSFLLLSSATGLAKWSVYSSS</sequence>
<proteinExistence type="predicted"/>
<name>L8GIC0_ACACF</name>
<dbReference type="KEGG" id="acan:ACA1_093870"/>
<dbReference type="InterPro" id="IPR015943">
    <property type="entry name" value="WD40/YVTN_repeat-like_dom_sf"/>
</dbReference>
<dbReference type="GeneID" id="14913363"/>
<evidence type="ECO:0000313" key="2">
    <source>
        <dbReference type="EMBL" id="ELR12840.1"/>
    </source>
</evidence>
<dbReference type="Proteomes" id="UP000011083">
    <property type="component" value="Unassembled WGS sequence"/>
</dbReference>
<organism evidence="2 3">
    <name type="scientific">Acanthamoeba castellanii (strain ATCC 30010 / Neff)</name>
    <dbReference type="NCBI Taxonomy" id="1257118"/>
    <lineage>
        <taxon>Eukaryota</taxon>
        <taxon>Amoebozoa</taxon>
        <taxon>Discosea</taxon>
        <taxon>Longamoebia</taxon>
        <taxon>Centramoebida</taxon>
        <taxon>Acanthamoebidae</taxon>
        <taxon>Acanthamoeba</taxon>
    </lineage>
</organism>
<accession>L8GIC0</accession>
<evidence type="ECO:0000259" key="1">
    <source>
        <dbReference type="Pfam" id="PF13360"/>
    </source>
</evidence>
<dbReference type="Pfam" id="PF13360">
    <property type="entry name" value="PQQ_2"/>
    <property type="match status" value="1"/>
</dbReference>
<reference evidence="2 3" key="1">
    <citation type="journal article" date="2013" name="Genome Biol.">
        <title>Genome of Acanthamoeba castellanii highlights extensive lateral gene transfer and early evolution of tyrosine kinase signaling.</title>
        <authorList>
            <person name="Clarke M."/>
            <person name="Lohan A.J."/>
            <person name="Liu B."/>
            <person name="Lagkouvardos I."/>
            <person name="Roy S."/>
            <person name="Zafar N."/>
            <person name="Bertelli C."/>
            <person name="Schilde C."/>
            <person name="Kianianmomeni A."/>
            <person name="Burglin T.R."/>
            <person name="Frech C."/>
            <person name="Turcotte B."/>
            <person name="Kopec K.O."/>
            <person name="Synnott J.M."/>
            <person name="Choo C."/>
            <person name="Paponov I."/>
            <person name="Finkler A."/>
            <person name="Soon Heng Tan C."/>
            <person name="Hutchins A.P."/>
            <person name="Weinmeier T."/>
            <person name="Rattei T."/>
            <person name="Chu J.S."/>
            <person name="Gimenez G."/>
            <person name="Irimia M."/>
            <person name="Rigden D.J."/>
            <person name="Fitzpatrick D.A."/>
            <person name="Lorenzo-Morales J."/>
            <person name="Bateman A."/>
            <person name="Chiu C.H."/>
            <person name="Tang P."/>
            <person name="Hegemann P."/>
            <person name="Fromm H."/>
            <person name="Raoult D."/>
            <person name="Greub G."/>
            <person name="Miranda-Saavedra D."/>
            <person name="Chen N."/>
            <person name="Nash P."/>
            <person name="Ginger M.L."/>
            <person name="Horn M."/>
            <person name="Schaap P."/>
            <person name="Caler L."/>
            <person name="Loftus B."/>
        </authorList>
    </citation>
    <scope>NUCLEOTIDE SEQUENCE [LARGE SCALE GENOMIC DNA]</scope>
    <source>
        <strain evidence="2 3">Neff</strain>
    </source>
</reference>
<dbReference type="InterPro" id="IPR011047">
    <property type="entry name" value="Quinoprotein_ADH-like_sf"/>
</dbReference>
<keyword evidence="3" id="KW-1185">Reference proteome</keyword>
<dbReference type="SUPFAM" id="SSF50998">
    <property type="entry name" value="Quinoprotein alcohol dehydrogenase-like"/>
    <property type="match status" value="1"/>
</dbReference>
<dbReference type="EMBL" id="KB008103">
    <property type="protein sequence ID" value="ELR12840.1"/>
    <property type="molecule type" value="Genomic_DNA"/>
</dbReference>
<dbReference type="VEuPathDB" id="AmoebaDB:ACA1_093870"/>
<evidence type="ECO:0000313" key="3">
    <source>
        <dbReference type="Proteomes" id="UP000011083"/>
    </source>
</evidence>
<dbReference type="InterPro" id="IPR002372">
    <property type="entry name" value="PQQ_rpt_dom"/>
</dbReference>